<comment type="caution">
    <text evidence="3">The sequence shown here is derived from an EMBL/GenBank/DDBJ whole genome shotgun (WGS) entry which is preliminary data.</text>
</comment>
<dbReference type="GO" id="GO:0016787">
    <property type="term" value="F:hydrolase activity"/>
    <property type="evidence" value="ECO:0007669"/>
    <property type="project" value="UniProtKB-KW"/>
</dbReference>
<dbReference type="EMBL" id="JACJHZ010000015">
    <property type="protein sequence ID" value="MBA9021249.1"/>
    <property type="molecule type" value="Genomic_DNA"/>
</dbReference>
<proteinExistence type="predicted"/>
<dbReference type="Pfam" id="PF07728">
    <property type="entry name" value="AAA_5"/>
    <property type="match status" value="1"/>
</dbReference>
<accession>A0ABR6C8I3</accession>
<dbReference type="Gene3D" id="3.40.50.300">
    <property type="entry name" value="P-loop containing nucleotide triphosphate hydrolases"/>
    <property type="match status" value="2"/>
</dbReference>
<evidence type="ECO:0000259" key="2">
    <source>
        <dbReference type="SMART" id="SM00382"/>
    </source>
</evidence>
<dbReference type="SUPFAM" id="SSF52540">
    <property type="entry name" value="P-loop containing nucleoside triphosphate hydrolases"/>
    <property type="match status" value="1"/>
</dbReference>
<reference evidence="3 4" key="1">
    <citation type="submission" date="2020-08" db="EMBL/GenBank/DDBJ databases">
        <title>Genomic Encyclopedia of Type Strains, Phase IV (KMG-IV): sequencing the most valuable type-strain genomes for metagenomic binning, comparative biology and taxonomic classification.</title>
        <authorList>
            <person name="Goeker M."/>
        </authorList>
    </citation>
    <scope>NUCLEOTIDE SEQUENCE [LARGE SCALE GENOMIC DNA]</scope>
    <source>
        <strain evidence="3 4">DSM 17455</strain>
    </source>
</reference>
<dbReference type="InterPro" id="IPR052934">
    <property type="entry name" value="Methyl-DNA_Rec/Restrict_Enz"/>
</dbReference>
<feature type="region of interest" description="Disordered" evidence="1">
    <location>
        <begin position="748"/>
        <end position="776"/>
    </location>
</feature>
<gene>
    <name evidence="3" type="ORF">HNQ97_003255</name>
</gene>
<dbReference type="PANTHER" id="PTHR37291">
    <property type="entry name" value="5-METHYLCYTOSINE-SPECIFIC RESTRICTION ENZYME B"/>
    <property type="match status" value="1"/>
</dbReference>
<keyword evidence="4" id="KW-1185">Reference proteome</keyword>
<dbReference type="SMART" id="SM00382">
    <property type="entry name" value="AAA"/>
    <property type="match status" value="1"/>
</dbReference>
<feature type="compositionally biased region" description="Basic and acidic residues" evidence="1">
    <location>
        <begin position="748"/>
        <end position="761"/>
    </location>
</feature>
<name>A0ABR6C8I3_9HYPH</name>
<dbReference type="InterPro" id="IPR011704">
    <property type="entry name" value="ATPase_dyneun-rel_AAA"/>
</dbReference>
<evidence type="ECO:0000256" key="1">
    <source>
        <dbReference type="SAM" id="MobiDB-lite"/>
    </source>
</evidence>
<evidence type="ECO:0000313" key="3">
    <source>
        <dbReference type="EMBL" id="MBA9021249.1"/>
    </source>
</evidence>
<keyword evidence="3" id="KW-0378">Hydrolase</keyword>
<dbReference type="PANTHER" id="PTHR37291:SF1">
    <property type="entry name" value="TYPE IV METHYL-DIRECTED RESTRICTION ENZYME ECOKMCRB SUBUNIT"/>
    <property type="match status" value="1"/>
</dbReference>
<evidence type="ECO:0000313" key="4">
    <source>
        <dbReference type="Proteomes" id="UP000587524"/>
    </source>
</evidence>
<dbReference type="EC" id="3.1.21.-" evidence="3"/>
<organism evidence="3 4">
    <name type="scientific">Aminobacter ciceronei</name>
    <dbReference type="NCBI Taxonomy" id="150723"/>
    <lineage>
        <taxon>Bacteria</taxon>
        <taxon>Pseudomonadati</taxon>
        <taxon>Pseudomonadota</taxon>
        <taxon>Alphaproteobacteria</taxon>
        <taxon>Hyphomicrobiales</taxon>
        <taxon>Phyllobacteriaceae</taxon>
        <taxon>Aminobacter</taxon>
    </lineage>
</organism>
<dbReference type="InterPro" id="IPR003593">
    <property type="entry name" value="AAA+_ATPase"/>
</dbReference>
<dbReference type="RefSeq" id="WP_246340780.1">
    <property type="nucleotide sequence ID" value="NZ_JACJHY010000015.1"/>
</dbReference>
<sequence length="796" mass="89021">MSHADLDDAWKADRFEQLRQRLKDLREDFAAGGTEYKILMPKSDKPYNRLSSWRSWLGQYGQFLSGEPRGERDADRIRQYVLEHYIETGRERDAETVDLLVRDVNEALGLNQAWPNICQAITGPKFLEIADVEPPERIGANQSSATVFRFRLNEAGSSNAGAARGSTKPFVLFDAVGAAFKPVLNHNRQTGRSAYRIKPPGASNKADEAVEVATIAEVARAMLVDGRPARVQSVSGGTVNYLAYGKQKLVRYELDPTIAKQIGVPPQGELGQAMNLSRDMFKRPEPQYEMDQYVAQPTNLILYGPPGTGKTFATAAEALRLCGEPVPQDRQELMAAYRRLSDAGRIEFVTFHQSISYEDFVEGLRPTQASEDGTAGFELKPEQGVFRRLARRAETSTGPGDVEFSIGSRQVFKMSIGEAANPEDAHLFEEAITGGYTLLGFEDIDWSDDRFADRNSIIEAVRSQGVREGGEPNAMSGRVQMPFIFRNWVKPGDIMVVSKGNSLFRAIGEVTGNYQFVPREGGSYAHRRAVRWLWVDRVGVPVSEIYARNFTQKSIYLLTDADLNVPALERYIASQQDAGTDAPEPFVLIIDEINRANISKVFGELITLLEPDKRIGQPNALKVRLPYSGDVFGVPANLHIIGTMNTADRSIALLDTALRRRFEFRELMPNASLLHTVEGIDLGMLLASINERIEYLFDREHQIGHAYFINCKSRADVDEVMRHKIIPLLAEYFYEDWAKVAAVLGDGHDSEGDREGGFIDRRRLKPPKGNASDEDAAPRYRWSVRDAFSYDDFAAV</sequence>
<dbReference type="InterPro" id="IPR027417">
    <property type="entry name" value="P-loop_NTPase"/>
</dbReference>
<protein>
    <submittedName>
        <fullName evidence="3">5-methylcytosine-specific restriction protein B</fullName>
        <ecNumber evidence="3">3.1.21.-</ecNumber>
    </submittedName>
</protein>
<dbReference type="Proteomes" id="UP000587524">
    <property type="component" value="Unassembled WGS sequence"/>
</dbReference>
<feature type="domain" description="AAA+ ATPase" evidence="2">
    <location>
        <begin position="296"/>
        <end position="672"/>
    </location>
</feature>